<reference evidence="2" key="1">
    <citation type="submission" date="2022-11" db="UniProtKB">
        <authorList>
            <consortium name="WormBaseParasite"/>
        </authorList>
    </citation>
    <scope>IDENTIFICATION</scope>
</reference>
<name>A0AC35G683_9BILA</name>
<dbReference type="Proteomes" id="UP000887580">
    <property type="component" value="Unplaced"/>
</dbReference>
<accession>A0AC35G683</accession>
<evidence type="ECO:0000313" key="1">
    <source>
        <dbReference type="Proteomes" id="UP000887580"/>
    </source>
</evidence>
<proteinExistence type="predicted"/>
<sequence>MKLYLKILRGNAATDLNPLSLHITAYENSNKAVASDLFDDENIEGLNKEKPGPIKTSKHCFTDRLMNPFEFPRQQNENHRNKPEVMQFKTSQQIENNGEQMSPGAGTTVCNFFHFQSASPYPCVMTIPVRQIV</sequence>
<organism evidence="1 2">
    <name type="scientific">Panagrolaimus sp. PS1159</name>
    <dbReference type="NCBI Taxonomy" id="55785"/>
    <lineage>
        <taxon>Eukaryota</taxon>
        <taxon>Metazoa</taxon>
        <taxon>Ecdysozoa</taxon>
        <taxon>Nematoda</taxon>
        <taxon>Chromadorea</taxon>
        <taxon>Rhabditida</taxon>
        <taxon>Tylenchina</taxon>
        <taxon>Panagrolaimomorpha</taxon>
        <taxon>Panagrolaimoidea</taxon>
        <taxon>Panagrolaimidae</taxon>
        <taxon>Panagrolaimus</taxon>
    </lineage>
</organism>
<protein>
    <submittedName>
        <fullName evidence="2">Uncharacterized protein</fullName>
    </submittedName>
</protein>
<evidence type="ECO:0000313" key="2">
    <source>
        <dbReference type="WBParaSite" id="PS1159_v2.g24214.t1"/>
    </source>
</evidence>
<dbReference type="WBParaSite" id="PS1159_v2.g24214.t1">
    <property type="protein sequence ID" value="PS1159_v2.g24214.t1"/>
    <property type="gene ID" value="PS1159_v2.g24214"/>
</dbReference>